<dbReference type="PROSITE" id="PS00952">
    <property type="entry name" value="ER_LUMEN_RECEPTOR_2"/>
    <property type="match status" value="1"/>
</dbReference>
<evidence type="ECO:0000256" key="9">
    <source>
        <dbReference type="ARBA" id="ARBA00023136"/>
    </source>
</evidence>
<reference evidence="12" key="1">
    <citation type="submission" date="2014-02" db="EMBL/GenBank/DDBJ databases">
        <authorList>
            <person name="Genoscope - CEA"/>
        </authorList>
    </citation>
    <scope>NUCLEOTIDE SEQUENCE</scope>
    <source>
        <strain evidence="12">LS3</strain>
    </source>
</reference>
<keyword evidence="8 11" id="KW-1133">Transmembrane helix</keyword>
<evidence type="ECO:0000256" key="8">
    <source>
        <dbReference type="ARBA" id="ARBA00022989"/>
    </source>
</evidence>
<comment type="similarity">
    <text evidence="2 11">Belongs to the ERD2 family.</text>
</comment>
<feature type="transmembrane region" description="Helical" evidence="11">
    <location>
        <begin position="151"/>
        <end position="172"/>
    </location>
</feature>
<dbReference type="PANTHER" id="PTHR10585">
    <property type="entry name" value="ER LUMEN PROTEIN RETAINING RECEPTOR"/>
    <property type="match status" value="1"/>
</dbReference>
<keyword evidence="5 11" id="KW-0256">Endoplasmic reticulum</keyword>
<dbReference type="Pfam" id="PF00810">
    <property type="entry name" value="ER_lumen_recept"/>
    <property type="match status" value="1"/>
</dbReference>
<dbReference type="GO" id="GO:0046923">
    <property type="term" value="F:ER retention sequence binding"/>
    <property type="evidence" value="ECO:0007669"/>
    <property type="project" value="InterPro"/>
</dbReference>
<keyword evidence="3 11" id="KW-0813">Transport</keyword>
<evidence type="ECO:0000256" key="11">
    <source>
        <dbReference type="RuleBase" id="RU000634"/>
    </source>
</evidence>
<dbReference type="PhylomeDB" id="A0A060T7C3"/>
<keyword evidence="6" id="KW-0931">ER-Golgi transport</keyword>
<dbReference type="AlphaFoldDB" id="A0A060T7C3"/>
<accession>A0A060T7C3</accession>
<dbReference type="EMBL" id="HG937693">
    <property type="protein sequence ID" value="CDP34782.1"/>
    <property type="molecule type" value="Genomic_DNA"/>
</dbReference>
<feature type="transmembrane region" description="Helical" evidence="11">
    <location>
        <begin position="120"/>
        <end position="139"/>
    </location>
</feature>
<organism evidence="12">
    <name type="scientific">Blastobotrys adeninivorans</name>
    <name type="common">Yeast</name>
    <name type="synonym">Arxula adeninivorans</name>
    <dbReference type="NCBI Taxonomy" id="409370"/>
    <lineage>
        <taxon>Eukaryota</taxon>
        <taxon>Fungi</taxon>
        <taxon>Dikarya</taxon>
        <taxon>Ascomycota</taxon>
        <taxon>Saccharomycotina</taxon>
        <taxon>Dipodascomycetes</taxon>
        <taxon>Dipodascales</taxon>
        <taxon>Trichomonascaceae</taxon>
        <taxon>Blastobotrys</taxon>
    </lineage>
</organism>
<keyword evidence="7 11" id="KW-0653">Protein transport</keyword>
<keyword evidence="10 11" id="KW-0675">Receptor</keyword>
<keyword evidence="9 11" id="KW-0472">Membrane</keyword>
<evidence type="ECO:0000256" key="7">
    <source>
        <dbReference type="ARBA" id="ARBA00022927"/>
    </source>
</evidence>
<dbReference type="GO" id="GO:0006621">
    <property type="term" value="P:protein retention in ER lumen"/>
    <property type="evidence" value="ECO:0007669"/>
    <property type="project" value="InterPro"/>
</dbReference>
<comment type="caution">
    <text evidence="11">Lacks conserved residue(s) required for the propagation of feature annotation.</text>
</comment>
<protein>
    <recommendedName>
        <fullName evidence="11">ER lumen protein-retaining receptor</fullName>
    </recommendedName>
</protein>
<comment type="subcellular location">
    <subcellularLocation>
        <location evidence="1 11">Endoplasmic reticulum membrane</location>
        <topology evidence="1 11">Multi-pass membrane protein</topology>
    </subcellularLocation>
</comment>
<evidence type="ECO:0000313" key="12">
    <source>
        <dbReference type="EMBL" id="CDP34782.1"/>
    </source>
</evidence>
<evidence type="ECO:0000256" key="2">
    <source>
        <dbReference type="ARBA" id="ARBA00010120"/>
    </source>
</evidence>
<evidence type="ECO:0000256" key="10">
    <source>
        <dbReference type="ARBA" id="ARBA00023170"/>
    </source>
</evidence>
<sequence>MYNVFRLAGDATHVVAFYLLIERIRQSKSVAGISFKTQALYALVYVTRYLDLFWSWSSLYNVFMKFVYLGCQFYILYLMQVRFKPTHNPKIDTFRVEYLLGGSAVFALLFNLAFTPTEILWAFSTWLEAVAILPQLFMIQRRGEAESLTVHYIFALGAYRLLYVLNWIYKWVFNVDFFYVSLIAGVVQTLLYSDFFYVYYTKVMKGKKFELPQ</sequence>
<reference evidence="12" key="2">
    <citation type="submission" date="2014-06" db="EMBL/GenBank/DDBJ databases">
        <title>The complete genome of Blastobotrys (Arxula) adeninivorans LS3 - a yeast of biotechnological interest.</title>
        <authorList>
            <person name="Kunze G."/>
            <person name="Gaillardin C."/>
            <person name="Czernicka M."/>
            <person name="Durrens P."/>
            <person name="Martin T."/>
            <person name="Boer E."/>
            <person name="Gabaldon T."/>
            <person name="Cruz J."/>
            <person name="Talla E."/>
            <person name="Marck C."/>
            <person name="Goffeau A."/>
            <person name="Barbe V."/>
            <person name="Baret P."/>
            <person name="Baronian K."/>
            <person name="Beier S."/>
            <person name="Bleykasten C."/>
            <person name="Bode R."/>
            <person name="Casaregola S."/>
            <person name="Despons L."/>
            <person name="Fairhead C."/>
            <person name="Giersberg M."/>
            <person name="Gierski P."/>
            <person name="Hahnel U."/>
            <person name="Hartmann A."/>
            <person name="Jankowska D."/>
            <person name="Jubin C."/>
            <person name="Jung P."/>
            <person name="Lafontaine I."/>
            <person name="Leh-Louis V."/>
            <person name="Lemaire M."/>
            <person name="Marcet-Houben M."/>
            <person name="Mascher M."/>
            <person name="Morel G."/>
            <person name="Richard G.-F."/>
            <person name="Riechen J."/>
            <person name="Sacerdot C."/>
            <person name="Sarkar A."/>
            <person name="Savel G."/>
            <person name="Schacherer J."/>
            <person name="Sherman D."/>
            <person name="Straub M.-L."/>
            <person name="Stein N."/>
            <person name="Thierry A."/>
            <person name="Trautwein-Schult A."/>
            <person name="Westhof E."/>
            <person name="Worch S."/>
            <person name="Dujon B."/>
            <person name="Souciet J.-L."/>
            <person name="Wincker P."/>
            <person name="Scholz U."/>
            <person name="Neuveglise N."/>
        </authorList>
    </citation>
    <scope>NUCLEOTIDE SEQUENCE</scope>
    <source>
        <strain evidence="12">LS3</strain>
    </source>
</reference>
<dbReference type="PROSITE" id="PS00951">
    <property type="entry name" value="ER_LUMEN_RECEPTOR_1"/>
    <property type="match status" value="1"/>
</dbReference>
<gene>
    <name evidence="12" type="ORF">GNLVRS02_ARAD1C20372g</name>
</gene>
<feature type="transmembrane region" description="Helical" evidence="11">
    <location>
        <begin position="58"/>
        <end position="77"/>
    </location>
</feature>
<dbReference type="GO" id="GO:0005789">
    <property type="term" value="C:endoplasmic reticulum membrane"/>
    <property type="evidence" value="ECO:0007669"/>
    <property type="project" value="UniProtKB-SubCell"/>
</dbReference>
<dbReference type="PRINTS" id="PR00660">
    <property type="entry name" value="ERLUMENR"/>
</dbReference>
<feature type="transmembrane region" description="Helical" evidence="11">
    <location>
        <begin position="98"/>
        <end position="114"/>
    </location>
</feature>
<proteinExistence type="inferred from homology"/>
<evidence type="ECO:0000256" key="4">
    <source>
        <dbReference type="ARBA" id="ARBA00022692"/>
    </source>
</evidence>
<name>A0A060T7C3_BLAAD</name>
<keyword evidence="4 11" id="KW-0812">Transmembrane</keyword>
<dbReference type="GO" id="GO:0015031">
    <property type="term" value="P:protein transport"/>
    <property type="evidence" value="ECO:0007669"/>
    <property type="project" value="UniProtKB-KW"/>
</dbReference>
<dbReference type="GO" id="GO:0016192">
    <property type="term" value="P:vesicle-mediated transport"/>
    <property type="evidence" value="ECO:0007669"/>
    <property type="project" value="UniProtKB-KW"/>
</dbReference>
<evidence type="ECO:0000256" key="3">
    <source>
        <dbReference type="ARBA" id="ARBA00022448"/>
    </source>
</evidence>
<dbReference type="InterPro" id="IPR000133">
    <property type="entry name" value="ER_ret_rcpt"/>
</dbReference>
<evidence type="ECO:0000256" key="5">
    <source>
        <dbReference type="ARBA" id="ARBA00022824"/>
    </source>
</evidence>
<feature type="transmembrane region" description="Helical" evidence="11">
    <location>
        <begin position="178"/>
        <end position="200"/>
    </location>
</feature>
<evidence type="ECO:0000256" key="6">
    <source>
        <dbReference type="ARBA" id="ARBA00022892"/>
    </source>
</evidence>
<evidence type="ECO:0000256" key="1">
    <source>
        <dbReference type="ARBA" id="ARBA00004477"/>
    </source>
</evidence>